<keyword evidence="2 4" id="KW-0694">RNA-binding</keyword>
<comment type="caution">
    <text evidence="7">The sequence shown here is derived from an EMBL/GenBank/DDBJ whole genome shotgun (WGS) entry which is preliminary data.</text>
</comment>
<reference evidence="7 8" key="1">
    <citation type="submission" date="2017-01" db="EMBL/GenBank/DDBJ databases">
        <title>The cable genome- insights into the physiology and evolution of filamentous bacteria capable of sulfide oxidation via long distance electron transfer.</title>
        <authorList>
            <person name="Schreiber L."/>
            <person name="Bjerg J.T."/>
            <person name="Boggild A."/>
            <person name="Van De Vossenberg J."/>
            <person name="Meysman F."/>
            <person name="Nielsen L.P."/>
            <person name="Schramm A."/>
            <person name="Kjeldsen K.U."/>
        </authorList>
    </citation>
    <scope>NUCLEOTIDE SEQUENCE [LARGE SCALE GENOMIC DNA]</scope>
    <source>
        <strain evidence="7">MCF</strain>
    </source>
</reference>
<keyword evidence="3" id="KW-0238">DNA-binding</keyword>
<dbReference type="SMART" id="SM00363">
    <property type="entry name" value="S4"/>
    <property type="match status" value="1"/>
</dbReference>
<dbReference type="CDD" id="cd00165">
    <property type="entry name" value="S4"/>
    <property type="match status" value="1"/>
</dbReference>
<dbReference type="GO" id="GO:0034605">
    <property type="term" value="P:cellular response to heat"/>
    <property type="evidence" value="ECO:0007669"/>
    <property type="project" value="InterPro"/>
</dbReference>
<accession>A0A3S4T534</accession>
<evidence type="ECO:0000256" key="2">
    <source>
        <dbReference type="ARBA" id="ARBA00022884"/>
    </source>
</evidence>
<sequence>MTNRDNQEIAVRLDKWLWAARFFKTRSLSSKAVSGGHIHLNGKRVKPSRIVQGGELLRVKRGTEEYVVRILALSSRRGPAKVAQTLYEETEESQAQREKAREERRLVKAPASRPEGRPDKRDRRKIIKFLRED</sequence>
<dbReference type="InterPro" id="IPR002942">
    <property type="entry name" value="S4_RNA-bd"/>
</dbReference>
<evidence type="ECO:0000313" key="7">
    <source>
        <dbReference type="EMBL" id="RWX43229.1"/>
    </source>
</evidence>
<evidence type="ECO:0000256" key="3">
    <source>
        <dbReference type="ARBA" id="ARBA00023125"/>
    </source>
</evidence>
<dbReference type="InterPro" id="IPR036986">
    <property type="entry name" value="S4_RNA-bd_sf"/>
</dbReference>
<dbReference type="AlphaFoldDB" id="A0A3S4T534"/>
<dbReference type="GO" id="GO:0003727">
    <property type="term" value="F:single-stranded RNA binding"/>
    <property type="evidence" value="ECO:0007669"/>
    <property type="project" value="InterPro"/>
</dbReference>
<dbReference type="SUPFAM" id="SSF55174">
    <property type="entry name" value="Alpha-L RNA-binding motif"/>
    <property type="match status" value="1"/>
</dbReference>
<keyword evidence="8" id="KW-1185">Reference proteome</keyword>
<evidence type="ECO:0000256" key="4">
    <source>
        <dbReference type="PROSITE-ProRule" id="PRU00182"/>
    </source>
</evidence>
<evidence type="ECO:0000256" key="1">
    <source>
        <dbReference type="ARBA" id="ARBA00008396"/>
    </source>
</evidence>
<name>A0A3S4T534_9BACT</name>
<dbReference type="Gene3D" id="3.10.290.10">
    <property type="entry name" value="RNA-binding S4 domain"/>
    <property type="match status" value="1"/>
</dbReference>
<dbReference type="GO" id="GO:0043023">
    <property type="term" value="F:ribosomal large subunit binding"/>
    <property type="evidence" value="ECO:0007669"/>
    <property type="project" value="InterPro"/>
</dbReference>
<gene>
    <name evidence="7" type="ORF">H206_03029</name>
</gene>
<evidence type="ECO:0000259" key="6">
    <source>
        <dbReference type="SMART" id="SM00363"/>
    </source>
</evidence>
<evidence type="ECO:0000256" key="5">
    <source>
        <dbReference type="SAM" id="MobiDB-lite"/>
    </source>
</evidence>
<dbReference type="GO" id="GO:0003677">
    <property type="term" value="F:DNA binding"/>
    <property type="evidence" value="ECO:0007669"/>
    <property type="project" value="UniProtKB-KW"/>
</dbReference>
<dbReference type="Proteomes" id="UP000287853">
    <property type="component" value="Unassembled WGS sequence"/>
</dbReference>
<dbReference type="PROSITE" id="PS50889">
    <property type="entry name" value="S4"/>
    <property type="match status" value="1"/>
</dbReference>
<feature type="domain" description="RNA-binding S4" evidence="6">
    <location>
        <begin position="11"/>
        <end position="75"/>
    </location>
</feature>
<dbReference type="InterPro" id="IPR025708">
    <property type="entry name" value="HSP15"/>
</dbReference>
<evidence type="ECO:0000313" key="8">
    <source>
        <dbReference type="Proteomes" id="UP000287853"/>
    </source>
</evidence>
<dbReference type="EMBL" id="MTKO01000127">
    <property type="protein sequence ID" value="RWX43229.1"/>
    <property type="molecule type" value="Genomic_DNA"/>
</dbReference>
<dbReference type="Pfam" id="PF01479">
    <property type="entry name" value="S4"/>
    <property type="match status" value="1"/>
</dbReference>
<feature type="compositionally biased region" description="Basic residues" evidence="5">
    <location>
        <begin position="122"/>
        <end position="133"/>
    </location>
</feature>
<organism evidence="7 8">
    <name type="scientific">Candidatus Electrothrix aarhusensis</name>
    <dbReference type="NCBI Taxonomy" id="1859131"/>
    <lineage>
        <taxon>Bacteria</taxon>
        <taxon>Pseudomonadati</taxon>
        <taxon>Thermodesulfobacteriota</taxon>
        <taxon>Desulfobulbia</taxon>
        <taxon>Desulfobulbales</taxon>
        <taxon>Desulfobulbaceae</taxon>
        <taxon>Candidatus Electrothrix</taxon>
    </lineage>
</organism>
<feature type="region of interest" description="Disordered" evidence="5">
    <location>
        <begin position="84"/>
        <end position="133"/>
    </location>
</feature>
<protein>
    <submittedName>
        <fullName evidence="7">Ribosome-associated heat shock protein Hsp15</fullName>
    </submittedName>
</protein>
<comment type="similarity">
    <text evidence="1">Belongs to the HSP15 family.</text>
</comment>
<feature type="compositionally biased region" description="Basic and acidic residues" evidence="5">
    <location>
        <begin position="94"/>
        <end position="106"/>
    </location>
</feature>
<dbReference type="PIRSF" id="PIRSF016821">
    <property type="entry name" value="HSP15"/>
    <property type="match status" value="1"/>
</dbReference>
<proteinExistence type="inferred from homology"/>
<keyword evidence="7" id="KW-0346">Stress response</keyword>